<evidence type="ECO:0000256" key="1">
    <source>
        <dbReference type="ARBA" id="ARBA00004429"/>
    </source>
</evidence>
<evidence type="ECO:0000256" key="7">
    <source>
        <dbReference type="ARBA" id="ARBA00023136"/>
    </source>
</evidence>
<evidence type="ECO:0000259" key="9">
    <source>
        <dbReference type="Pfam" id="PF00884"/>
    </source>
</evidence>
<dbReference type="PANTHER" id="PTHR30443:SF0">
    <property type="entry name" value="PHOSPHOETHANOLAMINE TRANSFERASE EPTA"/>
    <property type="match status" value="1"/>
</dbReference>
<evidence type="ECO:0000256" key="8">
    <source>
        <dbReference type="SAM" id="Phobius"/>
    </source>
</evidence>
<dbReference type="InterPro" id="IPR058130">
    <property type="entry name" value="PEA_transf_C"/>
</dbReference>
<feature type="transmembrane region" description="Helical" evidence="8">
    <location>
        <begin position="12"/>
        <end position="33"/>
    </location>
</feature>
<evidence type="ECO:0000256" key="3">
    <source>
        <dbReference type="ARBA" id="ARBA00022519"/>
    </source>
</evidence>
<feature type="transmembrane region" description="Helical" evidence="8">
    <location>
        <begin position="77"/>
        <end position="104"/>
    </location>
</feature>
<keyword evidence="5 8" id="KW-0812">Transmembrane</keyword>
<keyword evidence="2" id="KW-1003">Cell membrane</keyword>
<keyword evidence="6 8" id="KW-1133">Transmembrane helix</keyword>
<comment type="subcellular location">
    <subcellularLocation>
        <location evidence="1">Cell inner membrane</location>
        <topology evidence="1">Multi-pass membrane protein</topology>
    </subcellularLocation>
</comment>
<dbReference type="CDD" id="cd16017">
    <property type="entry name" value="LptA"/>
    <property type="match status" value="1"/>
</dbReference>
<feature type="transmembrane region" description="Helical" evidence="8">
    <location>
        <begin position="45"/>
        <end position="65"/>
    </location>
</feature>
<keyword evidence="3" id="KW-0997">Cell inner membrane</keyword>
<reference evidence="11" key="1">
    <citation type="submission" date="2011-05" db="EMBL/GenBank/DDBJ databases">
        <authorList>
            <person name="Kuske C.R."/>
            <person name="Challacombe J.F."/>
            <person name="Siddaramappa S."/>
            <person name="Petersen J.M."/>
            <person name="Bruce D.C."/>
        </authorList>
    </citation>
    <scope>NUCLEOTIDE SEQUENCE</scope>
    <source>
        <strain evidence="11">TX077308</strain>
    </source>
</reference>
<dbReference type="SUPFAM" id="SSF53649">
    <property type="entry name" value="Alkaline phosphatase-like"/>
    <property type="match status" value="1"/>
</dbReference>
<accession>A0ABN3ZJV3</accession>
<dbReference type="Gene3D" id="3.40.720.10">
    <property type="entry name" value="Alkaline Phosphatase, subunit A"/>
    <property type="match status" value="1"/>
</dbReference>
<feature type="transmembrane region" description="Helical" evidence="8">
    <location>
        <begin position="116"/>
        <end position="140"/>
    </location>
</feature>
<dbReference type="Proteomes" id="UP000000490">
    <property type="component" value="Chromosome"/>
</dbReference>
<dbReference type="PANTHER" id="PTHR30443">
    <property type="entry name" value="INNER MEMBRANE PROTEIN"/>
    <property type="match status" value="1"/>
</dbReference>
<evidence type="ECO:0000313" key="11">
    <source>
        <dbReference type="EMBL" id="AEI35003.1"/>
    </source>
</evidence>
<evidence type="ECO:0000259" key="10">
    <source>
        <dbReference type="Pfam" id="PF08019"/>
    </source>
</evidence>
<evidence type="ECO:0000313" key="12">
    <source>
        <dbReference type="Proteomes" id="UP000000490"/>
    </source>
</evidence>
<gene>
    <name evidence="11" type="ordered locus">F7308_0075</name>
</gene>
<evidence type="ECO:0000256" key="6">
    <source>
        <dbReference type="ARBA" id="ARBA00022989"/>
    </source>
</evidence>
<evidence type="ECO:0000256" key="5">
    <source>
        <dbReference type="ARBA" id="ARBA00022692"/>
    </source>
</evidence>
<dbReference type="InterPro" id="IPR040423">
    <property type="entry name" value="PEA_transferase"/>
</dbReference>
<dbReference type="InterPro" id="IPR012549">
    <property type="entry name" value="EptA-like_N"/>
</dbReference>
<organism evidence="11 12">
    <name type="scientific">Francisella salina</name>
    <dbReference type="NCBI Taxonomy" id="573569"/>
    <lineage>
        <taxon>Bacteria</taxon>
        <taxon>Pseudomonadati</taxon>
        <taxon>Pseudomonadota</taxon>
        <taxon>Gammaproteobacteria</taxon>
        <taxon>Thiotrichales</taxon>
        <taxon>Francisellaceae</taxon>
        <taxon>Francisella</taxon>
    </lineage>
</organism>
<keyword evidence="12" id="KW-1185">Reference proteome</keyword>
<dbReference type="NCBIfam" id="NF028537">
    <property type="entry name" value="P_eth_NH2_trans"/>
    <property type="match status" value="1"/>
</dbReference>
<feature type="domain" description="Phosphoethanolamine transferase N-terminal" evidence="10">
    <location>
        <begin position="58"/>
        <end position="204"/>
    </location>
</feature>
<evidence type="ECO:0000256" key="4">
    <source>
        <dbReference type="ARBA" id="ARBA00022679"/>
    </source>
</evidence>
<proteinExistence type="predicted"/>
<keyword evidence="4" id="KW-0808">Transferase</keyword>
<dbReference type="InterPro" id="IPR000917">
    <property type="entry name" value="Sulfatase_N"/>
</dbReference>
<feature type="transmembrane region" description="Helical" evidence="8">
    <location>
        <begin position="152"/>
        <end position="171"/>
    </location>
</feature>
<dbReference type="Pfam" id="PF00884">
    <property type="entry name" value="Sulfatase"/>
    <property type="match status" value="1"/>
</dbReference>
<sequence length="552" mass="62426">MIKKIFPKQIGVYKATVILSLLFGYVYNIPLIIKFFQDVAQDSTFSLWFVINCFAVCFLAFFLIFNLINFRYIFKPLMIVLIVIGAIVFYSEMFLGITFTYGVVESIFDTNTHEALSYLSIGSVASFIFFGVLPIVILLRVKIVYPKFSKSALIRIANIIGTLILVVMILITNVKTIFPFFRNHNELGDYPNPIIYVGITSAIIAEKFIPPLPYQPIGDGAKEVRNTDKPNLMVFVLGETARMQNYQYNGYDRDTNPYTKNLGVIALQDVASCGTYTALSVPCMLSNMPRVNYNARQAAARDNVLDIMKKAGLDVIWYNNNGYDCRYTGVCKRIENIYINTSDCKGNSAGGFCYDSVLLKELKELKENLAKNDDGKSKVIVLHLVGSHGPTYYQRYPAEFKKFTPTCDQGDINACSREKLVNTYDNTIRYTDYILSKVIDTLDSKEVTNKYDSAMVYISDHGESLGEDGLYLHAAPYGIAPLYQKRVPWIMWFSKDFLKDNKLNKACLVKEAKRGDTFSQDNVFDSFLGLMNIKTAAYSPKLDIFANCRNAG</sequence>
<dbReference type="EMBL" id="CP002872">
    <property type="protein sequence ID" value="AEI35003.1"/>
    <property type="molecule type" value="Genomic_DNA"/>
</dbReference>
<keyword evidence="7 8" id="KW-0472">Membrane</keyword>
<feature type="domain" description="Sulfatase N-terminal" evidence="9">
    <location>
        <begin position="233"/>
        <end position="533"/>
    </location>
</feature>
<dbReference type="InterPro" id="IPR017850">
    <property type="entry name" value="Alkaline_phosphatase_core_sf"/>
</dbReference>
<name>A0ABN3ZJV3_FRAST</name>
<evidence type="ECO:0000256" key="2">
    <source>
        <dbReference type="ARBA" id="ARBA00022475"/>
    </source>
</evidence>
<dbReference type="Pfam" id="PF08019">
    <property type="entry name" value="EptA_B_N"/>
    <property type="match status" value="1"/>
</dbReference>
<dbReference type="RefSeq" id="WP_013921865.1">
    <property type="nucleotide sequence ID" value="NC_015696.1"/>
</dbReference>
<protein>
    <submittedName>
        <fullName evidence="11">Sulfatase</fullName>
    </submittedName>
</protein>